<dbReference type="Proteomes" id="UP000002774">
    <property type="component" value="Chromosome"/>
</dbReference>
<dbReference type="InterPro" id="IPR011013">
    <property type="entry name" value="Gal_mutarotase_sf_dom"/>
</dbReference>
<protein>
    <submittedName>
        <fullName evidence="7">Glycoside hydrolase family 31</fullName>
    </submittedName>
</protein>
<dbReference type="InterPro" id="IPR013780">
    <property type="entry name" value="Glyco_hydro_b"/>
</dbReference>
<evidence type="ECO:0000313" key="8">
    <source>
        <dbReference type="Proteomes" id="UP000002774"/>
    </source>
</evidence>
<keyword evidence="2 7" id="KW-0378">Hydrolase</keyword>
<keyword evidence="8" id="KW-1185">Reference proteome</keyword>
<dbReference type="GO" id="GO:0004553">
    <property type="term" value="F:hydrolase activity, hydrolyzing O-glycosyl compounds"/>
    <property type="evidence" value="ECO:0007669"/>
    <property type="project" value="InterPro"/>
</dbReference>
<dbReference type="InterPro" id="IPR033403">
    <property type="entry name" value="DUF5110"/>
</dbReference>
<evidence type="ECO:0000259" key="5">
    <source>
        <dbReference type="Pfam" id="PF17137"/>
    </source>
</evidence>
<accession>H1YE14</accession>
<dbReference type="AlphaFoldDB" id="H1YE14"/>
<dbReference type="GO" id="GO:0030246">
    <property type="term" value="F:carbohydrate binding"/>
    <property type="evidence" value="ECO:0007669"/>
    <property type="project" value="InterPro"/>
</dbReference>
<proteinExistence type="inferred from homology"/>
<dbReference type="STRING" id="714943.Mucpa_1018"/>
<dbReference type="PANTHER" id="PTHR22762">
    <property type="entry name" value="ALPHA-GLUCOSIDASE"/>
    <property type="match status" value="1"/>
</dbReference>
<dbReference type="SUPFAM" id="SSF74650">
    <property type="entry name" value="Galactose mutarotase-like"/>
    <property type="match status" value="1"/>
</dbReference>
<dbReference type="Gene3D" id="3.20.20.80">
    <property type="entry name" value="Glycosidases"/>
    <property type="match status" value="2"/>
</dbReference>
<feature type="domain" description="DUF5110" evidence="5">
    <location>
        <begin position="801"/>
        <end position="868"/>
    </location>
</feature>
<evidence type="ECO:0000256" key="2">
    <source>
        <dbReference type="RuleBase" id="RU361185"/>
    </source>
</evidence>
<name>H1YE14_9SPHI</name>
<dbReference type="InterPro" id="IPR000322">
    <property type="entry name" value="Glyco_hydro_31_TIM"/>
</dbReference>
<evidence type="ECO:0000259" key="3">
    <source>
        <dbReference type="Pfam" id="PF01055"/>
    </source>
</evidence>
<dbReference type="SUPFAM" id="SSF51445">
    <property type="entry name" value="(Trans)glycosidases"/>
    <property type="match status" value="1"/>
</dbReference>
<dbReference type="InterPro" id="IPR048395">
    <property type="entry name" value="Glyco_hydro_31_C"/>
</dbReference>
<evidence type="ECO:0000259" key="6">
    <source>
        <dbReference type="Pfam" id="PF21365"/>
    </source>
</evidence>
<dbReference type="Gene3D" id="2.60.40.1760">
    <property type="entry name" value="glycosyl hydrolase (family 31)"/>
    <property type="match status" value="2"/>
</dbReference>
<dbReference type="SUPFAM" id="SSF51011">
    <property type="entry name" value="Glycosyl hydrolase domain"/>
    <property type="match status" value="1"/>
</dbReference>
<dbReference type="CDD" id="cd14752">
    <property type="entry name" value="GH31_N"/>
    <property type="match status" value="1"/>
</dbReference>
<evidence type="ECO:0000256" key="1">
    <source>
        <dbReference type="ARBA" id="ARBA00007806"/>
    </source>
</evidence>
<dbReference type="RefSeq" id="WP_008504858.1">
    <property type="nucleotide sequence ID" value="NZ_CM001403.1"/>
</dbReference>
<feature type="domain" description="Glycosyl hydrolase family 31 C-terminal" evidence="6">
    <location>
        <begin position="685"/>
        <end position="785"/>
    </location>
</feature>
<dbReference type="Pfam" id="PF13802">
    <property type="entry name" value="Gal_mutarotas_2"/>
    <property type="match status" value="1"/>
</dbReference>
<dbReference type="Gene3D" id="2.60.40.1180">
    <property type="entry name" value="Golgi alpha-mannosidase II"/>
    <property type="match status" value="2"/>
</dbReference>
<dbReference type="CDD" id="cd06601">
    <property type="entry name" value="GH31_lyase_GLase"/>
    <property type="match status" value="1"/>
</dbReference>
<organism evidence="7 8">
    <name type="scientific">Mucilaginibacter paludis DSM 18603</name>
    <dbReference type="NCBI Taxonomy" id="714943"/>
    <lineage>
        <taxon>Bacteria</taxon>
        <taxon>Pseudomonadati</taxon>
        <taxon>Bacteroidota</taxon>
        <taxon>Sphingobacteriia</taxon>
        <taxon>Sphingobacteriales</taxon>
        <taxon>Sphingobacteriaceae</taxon>
        <taxon>Mucilaginibacter</taxon>
    </lineage>
</organism>
<feature type="domain" description="Glycoside hydrolase family 31 TIM barrel" evidence="3">
    <location>
        <begin position="286"/>
        <end position="676"/>
    </location>
</feature>
<keyword evidence="2" id="KW-0326">Glycosidase</keyword>
<dbReference type="Pfam" id="PF01055">
    <property type="entry name" value="Glyco_hydro_31_2nd"/>
    <property type="match status" value="1"/>
</dbReference>
<gene>
    <name evidence="7" type="ORF">Mucpa_1018</name>
</gene>
<dbReference type="eggNOG" id="COG1501">
    <property type="taxonomic scope" value="Bacteria"/>
</dbReference>
<dbReference type="EMBL" id="CM001403">
    <property type="protein sequence ID" value="EHQ25192.1"/>
    <property type="molecule type" value="Genomic_DNA"/>
</dbReference>
<dbReference type="Pfam" id="PF21365">
    <property type="entry name" value="Glyco_hydro_31_3rd"/>
    <property type="match status" value="1"/>
</dbReference>
<comment type="similarity">
    <text evidence="1 2">Belongs to the glycosyl hydrolase 31 family.</text>
</comment>
<dbReference type="HOGENOM" id="CLU_000631_7_2_10"/>
<dbReference type="PANTHER" id="PTHR22762:SF120">
    <property type="entry name" value="HETEROGLYCAN GLUCOSIDASE 1"/>
    <property type="match status" value="1"/>
</dbReference>
<evidence type="ECO:0000313" key="7">
    <source>
        <dbReference type="EMBL" id="EHQ25192.1"/>
    </source>
</evidence>
<dbReference type="InterPro" id="IPR025887">
    <property type="entry name" value="Glyco_hydro_31_N_dom"/>
</dbReference>
<dbReference type="GO" id="GO:0005975">
    <property type="term" value="P:carbohydrate metabolic process"/>
    <property type="evidence" value="ECO:0007669"/>
    <property type="project" value="InterPro"/>
</dbReference>
<dbReference type="Pfam" id="PF17137">
    <property type="entry name" value="DUF5110"/>
    <property type="match status" value="1"/>
</dbReference>
<reference evidence="7" key="1">
    <citation type="submission" date="2011-09" db="EMBL/GenBank/DDBJ databases">
        <title>The permanent draft genome of Mucilaginibacter paludis DSM 18603.</title>
        <authorList>
            <consortium name="US DOE Joint Genome Institute (JGI-PGF)"/>
            <person name="Lucas S."/>
            <person name="Han J."/>
            <person name="Lapidus A."/>
            <person name="Bruce D."/>
            <person name="Goodwin L."/>
            <person name="Pitluck S."/>
            <person name="Peters L."/>
            <person name="Kyrpides N."/>
            <person name="Mavromatis K."/>
            <person name="Ivanova N."/>
            <person name="Mikhailova N."/>
            <person name="Held B."/>
            <person name="Detter J.C."/>
            <person name="Tapia R."/>
            <person name="Han C."/>
            <person name="Land M."/>
            <person name="Hauser L."/>
            <person name="Markowitz V."/>
            <person name="Cheng J.-F."/>
            <person name="Hugenholtz P."/>
            <person name="Woyke T."/>
            <person name="Wu D."/>
            <person name="Tindall B."/>
            <person name="Brambilla E."/>
            <person name="Klenk H.-P."/>
            <person name="Eisen J.A."/>
        </authorList>
    </citation>
    <scope>NUCLEOTIDE SEQUENCE [LARGE SCALE GENOMIC DNA]</scope>
    <source>
        <strain evidence="7">DSM 18603</strain>
    </source>
</reference>
<sequence length="927" mass="103156">MSYGFVNVNAFTPNTSGWTTIGNISKYTQTGNVFTLQLQRDATLSLQISVLSPSTFRVRFNPSANFNYTIETSPAVINRSIAPVTVNTSKSTANMLVIDTGTIQICVALNPYLIQVFKNGQLINQDTSGQNLVYIPGQRVIANFKATPQNAKYCGFGEKAGSTLLKNNYTMTFFNFDNYSYSSGIIPAGNSGGPLNPSEPLYCSVPLLLEINPAPQGAYAGSPYAYGIFFDNTSQSYFNVGSNDYSDMTGKYYFGALYGDMDYYFMYGDQVTGVLKQYTTLTGRSAMPPKYVFGYHQGGYGYFNSSILAVVANSYRAANIPIDGLHIDVDFQDNYRTFTSSKMKFPNVSNFMDYLHSIGFKCSTNITPLMTANPLDENGEASVYQQRKNMMDVNGSNGLIYNTRAGQGESPNLYAGTVSYGMNLGNNPYPAPPLQPNNQGQIPLQATGNYADFSREDVRKKWGDQYIHLINEVGMDMIWQDMTDPAIANPPASTFPLDLMQSNGITYVPHATIHNEYALNLVNATYSGLQRLSPEKRPFIIARGGYAGMQRYAALWTGDSASSWDFLQINIPEVLNIGLSGIPISGCDIGGFAVSNDPNGTTSGFYVSYGKVYGGITNYELFTRWIQLGAFLPWFRNHYNGYNKQFQEIYAYGEPVPTNCRKYIQLRYRLIQLFYDAMYEWTLNGTPIARALFINDGHDPNVYNHLNDQFFVGKDMLVAPILTQHESLPNPTPPYRQVYLPAGCNWYAFMNNQYPLSAPVPGGTTINYYADLTLVPIYIREGAIIPTRELEQYVGQLPVNPLTINIYPGKDDSYHLYLDDGTTTNAEKNGQFRYVEIAHHTANNTRSVTLTRITDNYQPAEPYYFIALLQTGKPSAVNIQNKVLPQLSTPGQLASAPVNSYYWNASIQITFIKVFDNASSLVINATF</sequence>
<evidence type="ECO:0000259" key="4">
    <source>
        <dbReference type="Pfam" id="PF13802"/>
    </source>
</evidence>
<feature type="domain" description="Glycoside hydrolase family 31 N-terminal" evidence="4">
    <location>
        <begin position="46"/>
        <end position="238"/>
    </location>
</feature>
<dbReference type="OrthoDB" id="176168at2"/>
<dbReference type="InterPro" id="IPR017853">
    <property type="entry name" value="GH"/>
</dbReference>